<dbReference type="RefSeq" id="WP_078237084.1">
    <property type="nucleotide sequence ID" value="NZ_MUYA01000008.1"/>
</dbReference>
<dbReference type="NCBIfam" id="NF002457">
    <property type="entry name" value="PRK01637.1"/>
    <property type="match status" value="1"/>
</dbReference>
<proteinExistence type="inferred from homology"/>
<dbReference type="AlphaFoldDB" id="A0A1T0AS31"/>
<keyword evidence="3" id="KW-0997">Cell inner membrane</keyword>
<dbReference type="OrthoDB" id="9808671at2"/>
<keyword evidence="4 7" id="KW-0812">Transmembrane</keyword>
<gene>
    <name evidence="8" type="ORF">B0187_06670</name>
</gene>
<feature type="transmembrane region" description="Helical" evidence="7">
    <location>
        <begin position="90"/>
        <end position="109"/>
    </location>
</feature>
<protein>
    <recommendedName>
        <fullName evidence="7">UPF0761 membrane protein B0187_06670</fullName>
    </recommendedName>
</protein>
<dbReference type="Pfam" id="PF03631">
    <property type="entry name" value="Virul_fac_BrkB"/>
    <property type="match status" value="1"/>
</dbReference>
<dbReference type="HAMAP" id="MF_00672">
    <property type="entry name" value="UPF0761"/>
    <property type="match status" value="1"/>
</dbReference>
<sequence>MKNQLILFGKTFWKRFQENKLSVYAGHLTYSTMLAIVPLVMVVFSIFAAFPIFDEATADLKTFIYDNFAPNAGNMVQEFIDLFVSNSKKMGLISTLGLVVVAIMLIAKIDESLNEMWHNRKPRSLVVSFVLYTLILIFAPILAGLSIAISSYILSLEIFSEDGIFSFSTRLLAFAPFVLTWLLFTMVYLIVPNTPVKFRHAACGAIFGAIFFTLGKQVFVWYITTFPSYQAIYGALAVIPIMILWINLSWLVVLLGGQFAAVLSEVSDQQGVRSAEIS</sequence>
<reference evidence="8 9" key="1">
    <citation type="submission" date="2017-02" db="EMBL/GenBank/DDBJ databases">
        <title>Draft genome sequence of Haemophilus paracuniculus CCUG 43573 type strain.</title>
        <authorList>
            <person name="Engstrom-Jakobsson H."/>
            <person name="Salva-Serra F."/>
            <person name="Thorell K."/>
            <person name="Gonzales-Siles L."/>
            <person name="Karlsson R."/>
            <person name="Boulund F."/>
            <person name="Engstrand L."/>
            <person name="Kristiansson E."/>
            <person name="Moore E."/>
        </authorList>
    </citation>
    <scope>NUCLEOTIDE SEQUENCE [LARGE SCALE GENOMIC DNA]</scope>
    <source>
        <strain evidence="8 9">CCUG 43573</strain>
    </source>
</reference>
<keyword evidence="2 7" id="KW-1003">Cell membrane</keyword>
<feature type="transmembrane region" description="Helical" evidence="7">
    <location>
        <begin position="129"/>
        <end position="153"/>
    </location>
</feature>
<keyword evidence="9" id="KW-1185">Reference proteome</keyword>
<evidence type="ECO:0000256" key="6">
    <source>
        <dbReference type="ARBA" id="ARBA00023136"/>
    </source>
</evidence>
<dbReference type="InterPro" id="IPR017039">
    <property type="entry name" value="Virul_fac_BrkB"/>
</dbReference>
<dbReference type="PANTHER" id="PTHR30213">
    <property type="entry name" value="INNER MEMBRANE PROTEIN YHJD"/>
    <property type="match status" value="1"/>
</dbReference>
<feature type="transmembrane region" description="Helical" evidence="7">
    <location>
        <begin position="203"/>
        <end position="224"/>
    </location>
</feature>
<keyword evidence="6 7" id="KW-0472">Membrane</keyword>
<evidence type="ECO:0000256" key="1">
    <source>
        <dbReference type="ARBA" id="ARBA00004651"/>
    </source>
</evidence>
<dbReference type="STRING" id="734.B0187_06670"/>
<feature type="transmembrane region" description="Helical" evidence="7">
    <location>
        <begin position="21"/>
        <end position="53"/>
    </location>
</feature>
<feature type="transmembrane region" description="Helical" evidence="7">
    <location>
        <begin position="173"/>
        <end position="191"/>
    </location>
</feature>
<dbReference type="GO" id="GO:0005886">
    <property type="term" value="C:plasma membrane"/>
    <property type="evidence" value="ECO:0007669"/>
    <property type="project" value="UniProtKB-SubCell"/>
</dbReference>
<dbReference type="Proteomes" id="UP000190867">
    <property type="component" value="Unassembled WGS sequence"/>
</dbReference>
<evidence type="ECO:0000313" key="8">
    <source>
        <dbReference type="EMBL" id="OOR98939.1"/>
    </source>
</evidence>
<comment type="similarity">
    <text evidence="7">Belongs to the UPF0761 family.</text>
</comment>
<evidence type="ECO:0000256" key="5">
    <source>
        <dbReference type="ARBA" id="ARBA00022989"/>
    </source>
</evidence>
<keyword evidence="5 7" id="KW-1133">Transmembrane helix</keyword>
<dbReference type="EMBL" id="MUYA01000008">
    <property type="protein sequence ID" value="OOR98939.1"/>
    <property type="molecule type" value="Genomic_DNA"/>
</dbReference>
<name>A0A1T0AS31_9PAST</name>
<evidence type="ECO:0000256" key="2">
    <source>
        <dbReference type="ARBA" id="ARBA00022475"/>
    </source>
</evidence>
<evidence type="ECO:0000313" key="9">
    <source>
        <dbReference type="Proteomes" id="UP000190867"/>
    </source>
</evidence>
<organism evidence="8 9">
    <name type="scientific">Haemophilus paracuniculus</name>
    <dbReference type="NCBI Taxonomy" id="734"/>
    <lineage>
        <taxon>Bacteria</taxon>
        <taxon>Pseudomonadati</taxon>
        <taxon>Pseudomonadota</taxon>
        <taxon>Gammaproteobacteria</taxon>
        <taxon>Pasteurellales</taxon>
        <taxon>Pasteurellaceae</taxon>
        <taxon>Haemophilus</taxon>
    </lineage>
</organism>
<comment type="caution">
    <text evidence="8">The sequence shown here is derived from an EMBL/GenBank/DDBJ whole genome shotgun (WGS) entry which is preliminary data.</text>
</comment>
<dbReference type="InterPro" id="IPR023679">
    <property type="entry name" value="UPF0761_bac"/>
</dbReference>
<evidence type="ECO:0000256" key="7">
    <source>
        <dbReference type="HAMAP-Rule" id="MF_00672"/>
    </source>
</evidence>
<accession>A0A1T0AS31</accession>
<dbReference type="PIRSF" id="PIRSF035875">
    <property type="entry name" value="RNase_BN"/>
    <property type="match status" value="1"/>
</dbReference>
<dbReference type="NCBIfam" id="TIGR00765">
    <property type="entry name" value="yihY_not_rbn"/>
    <property type="match status" value="1"/>
</dbReference>
<dbReference type="PANTHER" id="PTHR30213:SF0">
    <property type="entry name" value="UPF0761 MEMBRANE PROTEIN YIHY"/>
    <property type="match status" value="1"/>
</dbReference>
<evidence type="ECO:0000256" key="4">
    <source>
        <dbReference type="ARBA" id="ARBA00022692"/>
    </source>
</evidence>
<evidence type="ECO:0000256" key="3">
    <source>
        <dbReference type="ARBA" id="ARBA00022519"/>
    </source>
</evidence>
<comment type="subcellular location">
    <subcellularLocation>
        <location evidence="1 7">Cell membrane</location>
        <topology evidence="1 7">Multi-pass membrane protein</topology>
    </subcellularLocation>
</comment>
<feature type="transmembrane region" description="Helical" evidence="7">
    <location>
        <begin position="230"/>
        <end position="255"/>
    </location>
</feature>